<sequence length="311" mass="34331">MQGWFAHDPALSSASVTQVPQAARTVEPPLSAQQTHPHELQQPRDVQKSAQEDERLDNCQVQAWNAVGRRRRPIQPRFSKNGKRLGRPPKPDDTGSSVVASTKSVNDSGASERAGGDNSGTTAPSEPVGYLGNDDSDPHWRELANARQVATNTTSKKRIRGDIRPLQNDEISATDLEGAVNTDMDRGQAEAILQKLEKEFIDRTVGRATMAEEQDEGVEGRRRSGRERKKVNFGEQVSWERVAAERRANYKIKMHLRALSVQARQERKKKEEEAKKAAGGKREAEELATAATADSEVIVEPSALNDSILAR</sequence>
<proteinExistence type="predicted"/>
<gene>
    <name evidence="1" type="ORF">NQ176_g773</name>
</gene>
<comment type="caution">
    <text evidence="1">The sequence shown here is derived from an EMBL/GenBank/DDBJ whole genome shotgun (WGS) entry which is preliminary data.</text>
</comment>
<evidence type="ECO:0000313" key="1">
    <source>
        <dbReference type="EMBL" id="KAJ2983312.1"/>
    </source>
</evidence>
<accession>A0ACC1NWM3</accession>
<evidence type="ECO:0000313" key="2">
    <source>
        <dbReference type="Proteomes" id="UP001143910"/>
    </source>
</evidence>
<dbReference type="Proteomes" id="UP001143910">
    <property type="component" value="Unassembled WGS sequence"/>
</dbReference>
<name>A0ACC1NWM3_9HYPO</name>
<protein>
    <submittedName>
        <fullName evidence="1">Uncharacterized protein</fullName>
    </submittedName>
</protein>
<reference evidence="1" key="1">
    <citation type="submission" date="2022-08" db="EMBL/GenBank/DDBJ databases">
        <title>Genome Sequence of Lecanicillium fungicola.</title>
        <authorList>
            <person name="Buettner E."/>
        </authorList>
    </citation>
    <scope>NUCLEOTIDE SEQUENCE</scope>
    <source>
        <strain evidence="1">Babe33</strain>
    </source>
</reference>
<keyword evidence="2" id="KW-1185">Reference proteome</keyword>
<organism evidence="1 2">
    <name type="scientific">Zarea fungicola</name>
    <dbReference type="NCBI Taxonomy" id="93591"/>
    <lineage>
        <taxon>Eukaryota</taxon>
        <taxon>Fungi</taxon>
        <taxon>Dikarya</taxon>
        <taxon>Ascomycota</taxon>
        <taxon>Pezizomycotina</taxon>
        <taxon>Sordariomycetes</taxon>
        <taxon>Hypocreomycetidae</taxon>
        <taxon>Hypocreales</taxon>
        <taxon>Cordycipitaceae</taxon>
        <taxon>Zarea</taxon>
    </lineage>
</organism>
<dbReference type="EMBL" id="JANJQO010000035">
    <property type="protein sequence ID" value="KAJ2983312.1"/>
    <property type="molecule type" value="Genomic_DNA"/>
</dbReference>